<dbReference type="PROSITE" id="PS00678">
    <property type="entry name" value="WD_REPEATS_1"/>
    <property type="match status" value="2"/>
</dbReference>
<dbReference type="SUPFAM" id="SSF50978">
    <property type="entry name" value="WD40 repeat-like"/>
    <property type="match status" value="1"/>
</dbReference>
<dbReference type="Gene3D" id="2.130.10.10">
    <property type="entry name" value="YVTN repeat-like/Quinoprotein amine dehydrogenase"/>
    <property type="match status" value="1"/>
</dbReference>
<keyword evidence="1 3" id="KW-0853">WD repeat</keyword>
<evidence type="ECO:0000313" key="4">
    <source>
        <dbReference type="EMBL" id="CAE0631412.1"/>
    </source>
</evidence>
<dbReference type="PRINTS" id="PR00320">
    <property type="entry name" value="GPROTEINBRPT"/>
</dbReference>
<dbReference type="InterPro" id="IPR020472">
    <property type="entry name" value="WD40_PAC1"/>
</dbReference>
<feature type="repeat" description="WD" evidence="3">
    <location>
        <begin position="24"/>
        <end position="65"/>
    </location>
</feature>
<dbReference type="SMART" id="SM00320">
    <property type="entry name" value="WD40"/>
    <property type="match status" value="2"/>
</dbReference>
<feature type="repeat" description="WD" evidence="3">
    <location>
        <begin position="1"/>
        <end position="23"/>
    </location>
</feature>
<evidence type="ECO:0008006" key="5">
    <source>
        <dbReference type="Google" id="ProtNLM"/>
    </source>
</evidence>
<accession>A0A7S4D6F6</accession>
<dbReference type="PROSITE" id="PS50294">
    <property type="entry name" value="WD_REPEATS_REGION"/>
    <property type="match status" value="3"/>
</dbReference>
<dbReference type="PANTHER" id="PTHR19848">
    <property type="entry name" value="WD40 REPEAT PROTEIN"/>
    <property type="match status" value="1"/>
</dbReference>
<proteinExistence type="predicted"/>
<keyword evidence="2" id="KW-0677">Repeat</keyword>
<evidence type="ECO:0000256" key="2">
    <source>
        <dbReference type="ARBA" id="ARBA00022737"/>
    </source>
</evidence>
<organism evidence="4">
    <name type="scientific">Heterosigma akashiwo</name>
    <name type="common">Chromophytic alga</name>
    <name type="synonym">Heterosigma carterae</name>
    <dbReference type="NCBI Taxonomy" id="2829"/>
    <lineage>
        <taxon>Eukaryota</taxon>
        <taxon>Sar</taxon>
        <taxon>Stramenopiles</taxon>
        <taxon>Ochrophyta</taxon>
        <taxon>Raphidophyceae</taxon>
        <taxon>Chattonellales</taxon>
        <taxon>Chattonellaceae</taxon>
        <taxon>Heterosigma</taxon>
    </lineage>
</organism>
<dbReference type="InterPro" id="IPR001680">
    <property type="entry name" value="WD40_rpt"/>
</dbReference>
<reference evidence="4" key="1">
    <citation type="submission" date="2021-01" db="EMBL/GenBank/DDBJ databases">
        <authorList>
            <person name="Corre E."/>
            <person name="Pelletier E."/>
            <person name="Niang G."/>
            <person name="Scheremetjew M."/>
            <person name="Finn R."/>
            <person name="Kale V."/>
            <person name="Holt S."/>
            <person name="Cochrane G."/>
            <person name="Meng A."/>
            <person name="Brown T."/>
            <person name="Cohen L."/>
        </authorList>
    </citation>
    <scope>NUCLEOTIDE SEQUENCE</scope>
    <source>
        <strain evidence="4">CCMP3107</strain>
    </source>
</reference>
<dbReference type="InterPro" id="IPR036322">
    <property type="entry name" value="WD40_repeat_dom_sf"/>
</dbReference>
<name>A0A7S4D6F6_HETAK</name>
<evidence type="ECO:0000256" key="1">
    <source>
        <dbReference type="ARBA" id="ARBA00022574"/>
    </source>
</evidence>
<sequence>MATASRDRSVRLWDVHAAACLMEFTDHDNWVRGIVYHPSGDYLITCSDDRSIRVFDIKNQRCARTLAEAHAHFVTGLALAPGATLLVSGGVDKEVRVWECR</sequence>
<dbReference type="EMBL" id="HBIU01021551">
    <property type="protein sequence ID" value="CAE0631412.1"/>
    <property type="molecule type" value="Transcribed_RNA"/>
</dbReference>
<evidence type="ECO:0000256" key="3">
    <source>
        <dbReference type="PROSITE-ProRule" id="PRU00221"/>
    </source>
</evidence>
<feature type="repeat" description="WD" evidence="3">
    <location>
        <begin position="67"/>
        <end position="101"/>
    </location>
</feature>
<dbReference type="InterPro" id="IPR015943">
    <property type="entry name" value="WD40/YVTN_repeat-like_dom_sf"/>
</dbReference>
<dbReference type="Pfam" id="PF00400">
    <property type="entry name" value="WD40"/>
    <property type="match status" value="3"/>
</dbReference>
<dbReference type="AlphaFoldDB" id="A0A7S4D6F6"/>
<gene>
    <name evidence="4" type="ORF">HAKA00212_LOCUS10114</name>
</gene>
<dbReference type="PROSITE" id="PS50082">
    <property type="entry name" value="WD_REPEATS_2"/>
    <property type="match status" value="3"/>
</dbReference>
<dbReference type="InterPro" id="IPR019775">
    <property type="entry name" value="WD40_repeat_CS"/>
</dbReference>
<dbReference type="PANTHER" id="PTHR19848:SF8">
    <property type="entry name" value="F-BOX AND WD REPEAT DOMAIN CONTAINING 7"/>
    <property type="match status" value="1"/>
</dbReference>
<protein>
    <recommendedName>
        <fullName evidence="5">Anaphase-promoting complex subunit 4 WD40 domain-containing protein</fullName>
    </recommendedName>
</protein>